<evidence type="ECO:0000256" key="1">
    <source>
        <dbReference type="SAM" id="MobiDB-lite"/>
    </source>
</evidence>
<evidence type="ECO:0000313" key="4">
    <source>
        <dbReference type="Proteomes" id="UP000270094"/>
    </source>
</evidence>
<accession>A0A3P7J3G8</accession>
<evidence type="ECO:0000256" key="2">
    <source>
        <dbReference type="SAM" id="Phobius"/>
    </source>
</evidence>
<organism evidence="3 4">
    <name type="scientific">Strongylus vulgaris</name>
    <name type="common">Blood worm</name>
    <dbReference type="NCBI Taxonomy" id="40348"/>
    <lineage>
        <taxon>Eukaryota</taxon>
        <taxon>Metazoa</taxon>
        <taxon>Ecdysozoa</taxon>
        <taxon>Nematoda</taxon>
        <taxon>Chromadorea</taxon>
        <taxon>Rhabditida</taxon>
        <taxon>Rhabditina</taxon>
        <taxon>Rhabditomorpha</taxon>
        <taxon>Strongyloidea</taxon>
        <taxon>Strongylidae</taxon>
        <taxon>Strongylus</taxon>
    </lineage>
</organism>
<name>A0A3P7J3G8_STRVU</name>
<protein>
    <submittedName>
        <fullName evidence="3">Uncharacterized protein</fullName>
    </submittedName>
</protein>
<proteinExistence type="predicted"/>
<dbReference type="Proteomes" id="UP000270094">
    <property type="component" value="Unassembled WGS sequence"/>
</dbReference>
<keyword evidence="2" id="KW-1133">Transmembrane helix</keyword>
<feature type="transmembrane region" description="Helical" evidence="2">
    <location>
        <begin position="6"/>
        <end position="25"/>
    </location>
</feature>
<keyword evidence="2" id="KW-0812">Transmembrane</keyword>
<feature type="region of interest" description="Disordered" evidence="1">
    <location>
        <begin position="36"/>
        <end position="85"/>
    </location>
</feature>
<sequence>MVIPTIVVSYVFSFFWSCLFEIPIVKLEKMLTDGLLPKKPVDKPKPSANGNAELEKGVTTVVKEDADGGATGNNEGAASKTGETPILEAVQAKQEV</sequence>
<keyword evidence="4" id="KW-1185">Reference proteome</keyword>
<gene>
    <name evidence="3" type="ORF">SVUK_LOCUS7412</name>
</gene>
<evidence type="ECO:0000313" key="3">
    <source>
        <dbReference type="EMBL" id="VDM72414.1"/>
    </source>
</evidence>
<dbReference type="AlphaFoldDB" id="A0A3P7J3G8"/>
<dbReference type="EMBL" id="UYYB01025250">
    <property type="protein sequence ID" value="VDM72414.1"/>
    <property type="molecule type" value="Genomic_DNA"/>
</dbReference>
<reference evidence="3 4" key="1">
    <citation type="submission" date="2018-11" db="EMBL/GenBank/DDBJ databases">
        <authorList>
            <consortium name="Pathogen Informatics"/>
        </authorList>
    </citation>
    <scope>NUCLEOTIDE SEQUENCE [LARGE SCALE GENOMIC DNA]</scope>
</reference>
<keyword evidence="2" id="KW-0472">Membrane</keyword>